<keyword evidence="3 5" id="KW-0067">ATP-binding</keyword>
<feature type="domain" description="ABC transporter" evidence="4">
    <location>
        <begin position="9"/>
        <end position="240"/>
    </location>
</feature>
<dbReference type="InterPro" id="IPR017871">
    <property type="entry name" value="ABC_transporter-like_CS"/>
</dbReference>
<evidence type="ECO:0000256" key="2">
    <source>
        <dbReference type="ARBA" id="ARBA00022741"/>
    </source>
</evidence>
<dbReference type="SUPFAM" id="SSF52540">
    <property type="entry name" value="P-loop containing nucleoside triphosphate hydrolases"/>
    <property type="match status" value="1"/>
</dbReference>
<dbReference type="SMART" id="SM00382">
    <property type="entry name" value="AAA"/>
    <property type="match status" value="1"/>
</dbReference>
<name>A0ABN4T6K7_9CLOT</name>
<dbReference type="InterPro" id="IPR050166">
    <property type="entry name" value="ABC_transporter_ATP-bind"/>
</dbReference>
<dbReference type="GO" id="GO:0005524">
    <property type="term" value="F:ATP binding"/>
    <property type="evidence" value="ECO:0007669"/>
    <property type="project" value="UniProtKB-KW"/>
</dbReference>
<sequence length="261" mass="29529">MVVEETKFVEIKNISKTYHTLDGETTALENLSFDVHRGEIVTIVGPSGCGKSTILSIIAGLVKPSSGKVFINGQQTEGPNRSIGYMFQGDHLFQWRTIMENVLIGLEVQNKVNQESIERVTRLLDTYGLKDFKNHYPNQLSGGMRQRVALIRTLAIEPELLLLDEPFSALDYQSRLAVSDDIAGILKREQKTAIMVTHDIAEAISMANRVLVLSNRPASIKNVHEIKLTCSNERTPLKCREAPEFRHYFNQIWKELDIYVK</sequence>
<dbReference type="Gene3D" id="3.40.50.300">
    <property type="entry name" value="P-loop containing nucleotide triphosphate hydrolases"/>
    <property type="match status" value="1"/>
</dbReference>
<evidence type="ECO:0000256" key="3">
    <source>
        <dbReference type="ARBA" id="ARBA00022840"/>
    </source>
</evidence>
<dbReference type="PROSITE" id="PS50893">
    <property type="entry name" value="ABC_TRANSPORTER_2"/>
    <property type="match status" value="1"/>
</dbReference>
<evidence type="ECO:0000313" key="6">
    <source>
        <dbReference type="Proteomes" id="UP000177894"/>
    </source>
</evidence>
<dbReference type="CDD" id="cd03293">
    <property type="entry name" value="ABC_NrtD_SsuB_transporters"/>
    <property type="match status" value="1"/>
</dbReference>
<dbReference type="PROSITE" id="PS00211">
    <property type="entry name" value="ABC_TRANSPORTER_1"/>
    <property type="match status" value="1"/>
</dbReference>
<evidence type="ECO:0000313" key="5">
    <source>
        <dbReference type="EMBL" id="AOY76128.1"/>
    </source>
</evidence>
<reference evidence="5 6" key="1">
    <citation type="submission" date="2016-10" db="EMBL/GenBank/DDBJ databases">
        <title>Complete Genome Sequence of Acetogen Clostridium formicoaceticum ATCC 27076.</title>
        <authorList>
            <person name="Bao T."/>
            <person name="Cheng C."/>
            <person name="Zhao J."/>
            <person name="Yang S.-T."/>
            <person name="Wang J."/>
            <person name="Wang M."/>
        </authorList>
    </citation>
    <scope>NUCLEOTIDE SEQUENCE [LARGE SCALE GENOMIC DNA]</scope>
    <source>
        <strain evidence="5 6">ATCC 27076</strain>
    </source>
</reference>
<dbReference type="Pfam" id="PF00005">
    <property type="entry name" value="ABC_tran"/>
    <property type="match status" value="1"/>
</dbReference>
<dbReference type="PANTHER" id="PTHR42788:SF21">
    <property type="entry name" value="ABC TRANSPORTER ATP-BINDING PROTEIN"/>
    <property type="match status" value="1"/>
</dbReference>
<accession>A0ABN4T6K7</accession>
<dbReference type="Proteomes" id="UP000177894">
    <property type="component" value="Chromosome"/>
</dbReference>
<keyword evidence="2" id="KW-0547">Nucleotide-binding</keyword>
<evidence type="ECO:0000259" key="4">
    <source>
        <dbReference type="PROSITE" id="PS50893"/>
    </source>
</evidence>
<proteinExistence type="predicted"/>
<dbReference type="InterPro" id="IPR003439">
    <property type="entry name" value="ABC_transporter-like_ATP-bd"/>
</dbReference>
<organism evidence="5 6">
    <name type="scientific">Clostridium formicaceticum</name>
    <dbReference type="NCBI Taxonomy" id="1497"/>
    <lineage>
        <taxon>Bacteria</taxon>
        <taxon>Bacillati</taxon>
        <taxon>Bacillota</taxon>
        <taxon>Clostridia</taxon>
        <taxon>Eubacteriales</taxon>
        <taxon>Clostridiaceae</taxon>
        <taxon>Clostridium</taxon>
    </lineage>
</organism>
<keyword evidence="1" id="KW-0813">Transport</keyword>
<dbReference type="EMBL" id="CP017603">
    <property type="protein sequence ID" value="AOY76128.1"/>
    <property type="molecule type" value="Genomic_DNA"/>
</dbReference>
<gene>
    <name evidence="5" type="ORF">BJL90_09575</name>
</gene>
<dbReference type="InterPro" id="IPR027417">
    <property type="entry name" value="P-loop_NTPase"/>
</dbReference>
<keyword evidence="6" id="KW-1185">Reference proteome</keyword>
<protein>
    <submittedName>
        <fullName evidence="5">Spermidine/putrescine ABC transporter ATP-binding protein</fullName>
    </submittedName>
</protein>
<dbReference type="PANTHER" id="PTHR42788">
    <property type="entry name" value="TAURINE IMPORT ATP-BINDING PROTEIN-RELATED"/>
    <property type="match status" value="1"/>
</dbReference>
<evidence type="ECO:0000256" key="1">
    <source>
        <dbReference type="ARBA" id="ARBA00022448"/>
    </source>
</evidence>
<dbReference type="InterPro" id="IPR003593">
    <property type="entry name" value="AAA+_ATPase"/>
</dbReference>